<dbReference type="EMBL" id="FWXZ01000001">
    <property type="protein sequence ID" value="SMC40832.1"/>
    <property type="molecule type" value="Genomic_DNA"/>
</dbReference>
<accession>A0AC61PIS5</accession>
<evidence type="ECO:0000313" key="2">
    <source>
        <dbReference type="Proteomes" id="UP000192328"/>
    </source>
</evidence>
<protein>
    <submittedName>
        <fullName evidence="1">Holliday junction resolvase</fullName>
    </submittedName>
</protein>
<keyword evidence="2" id="KW-1185">Reference proteome</keyword>
<reference evidence="1" key="1">
    <citation type="submission" date="2017-04" db="EMBL/GenBank/DDBJ databases">
        <authorList>
            <person name="Varghese N."/>
            <person name="Submissions S."/>
        </authorList>
    </citation>
    <scope>NUCLEOTIDE SEQUENCE</scope>
    <source>
        <strain evidence="1">WTE2008</strain>
    </source>
</reference>
<evidence type="ECO:0000313" key="1">
    <source>
        <dbReference type="EMBL" id="SMC40832.1"/>
    </source>
</evidence>
<dbReference type="Proteomes" id="UP000192328">
    <property type="component" value="Unassembled WGS sequence"/>
</dbReference>
<name>A0AC61PIS5_9FIRM</name>
<proteinExistence type="predicted"/>
<comment type="caution">
    <text evidence="1">The sequence shown here is derived from an EMBL/GenBank/DDBJ whole genome shotgun (WGS) entry which is preliminary data.</text>
</comment>
<organism evidence="1 2">
    <name type="scientific">Aristaeella lactis</name>
    <dbReference type="NCBI Taxonomy" id="3046383"/>
    <lineage>
        <taxon>Bacteria</taxon>
        <taxon>Bacillati</taxon>
        <taxon>Bacillota</taxon>
        <taxon>Clostridia</taxon>
        <taxon>Eubacteriales</taxon>
        <taxon>Aristaeellaceae</taxon>
        <taxon>Aristaeella</taxon>
    </lineage>
</organism>
<sequence>MNERIVCLDIGDVRIGVAVSDPTGTIASPVEVIQRVGWGPDTKKILSICQRYDTNRILSGLPLNMDGSEGFQAQKVRDFCRQLEKAGLQVVFQDERLSTVSAEDALIEGGVSRAGRKQKVDMIAASVILRQWLEEHKNKEA</sequence>
<gene>
    <name evidence="1" type="ORF">SAMN06297397_0710</name>
</gene>